<dbReference type="AlphaFoldDB" id="A0A9W8VD60"/>
<sequence length="416" mass="46901">MPQGTFSTRVHSVWDRMTRRRENQRPQRYADLAAAQRRTQGRASRLTRGSSLPDLLNYPNVDIQPDWRPADAENPLGIYPPAGSPSLPATSTGQQDVSRSVSPVTILRDRLIVPVVAVATSHTGSTSDDEATAQPWSLPGTEMFPEGHARPLNAVLFSSTRQMYRGFLLQTNIPEVHGDVFALLLEVFTSPNGLIGHENGLNLPLLLAGLSYALDRDMTYEIEKLKGTIDRYIALRMFHHNPHVDPFSLGIWYFKYRSEEIYRSWMAVVSDSRVHDCLDPRDVVALYVYLVDHIWWPGLITGFDERFKEEIEIEYFATGRNPGSTFEEMYRLFLRRTGLGIHPWMRESDQSPASKKTTDTSDGDVSVFSLDSIVVQHPIPGTMASHTPEGDARRIRRETAILPPADMPIEMIDPSA</sequence>
<reference evidence="2" key="1">
    <citation type="submission" date="2022-09" db="EMBL/GenBank/DDBJ databases">
        <title>Fusarium specimens isolated from Avocado Roots.</title>
        <authorList>
            <person name="Stajich J."/>
            <person name="Roper C."/>
            <person name="Heimlech-Rivalta G."/>
        </authorList>
    </citation>
    <scope>NUCLEOTIDE SEQUENCE</scope>
    <source>
        <strain evidence="2">CF00136</strain>
    </source>
</reference>
<feature type="region of interest" description="Disordered" evidence="1">
    <location>
        <begin position="35"/>
        <end position="100"/>
    </location>
</feature>
<accession>A0A9W8VD60</accession>
<feature type="compositionally biased region" description="Polar residues" evidence="1">
    <location>
        <begin position="87"/>
        <end position="100"/>
    </location>
</feature>
<proteinExistence type="predicted"/>
<keyword evidence="3" id="KW-1185">Reference proteome</keyword>
<organism evidence="2 3">
    <name type="scientific">Fusarium torreyae</name>
    <dbReference type="NCBI Taxonomy" id="1237075"/>
    <lineage>
        <taxon>Eukaryota</taxon>
        <taxon>Fungi</taxon>
        <taxon>Dikarya</taxon>
        <taxon>Ascomycota</taxon>
        <taxon>Pezizomycotina</taxon>
        <taxon>Sordariomycetes</taxon>
        <taxon>Hypocreomycetidae</taxon>
        <taxon>Hypocreales</taxon>
        <taxon>Nectriaceae</taxon>
        <taxon>Fusarium</taxon>
    </lineage>
</organism>
<feature type="compositionally biased region" description="Polar residues" evidence="1">
    <location>
        <begin position="37"/>
        <end position="50"/>
    </location>
</feature>
<gene>
    <name evidence="2" type="ORF">NW762_008504</name>
</gene>
<evidence type="ECO:0000313" key="2">
    <source>
        <dbReference type="EMBL" id="KAJ4257384.1"/>
    </source>
</evidence>
<name>A0A9W8VD60_9HYPO</name>
<dbReference type="OrthoDB" id="5082783at2759"/>
<dbReference type="EMBL" id="JAOQAZ010000017">
    <property type="protein sequence ID" value="KAJ4257384.1"/>
    <property type="molecule type" value="Genomic_DNA"/>
</dbReference>
<evidence type="ECO:0000256" key="1">
    <source>
        <dbReference type="SAM" id="MobiDB-lite"/>
    </source>
</evidence>
<dbReference type="Proteomes" id="UP001152049">
    <property type="component" value="Unassembled WGS sequence"/>
</dbReference>
<comment type="caution">
    <text evidence="2">The sequence shown here is derived from an EMBL/GenBank/DDBJ whole genome shotgun (WGS) entry which is preliminary data.</text>
</comment>
<evidence type="ECO:0000313" key="3">
    <source>
        <dbReference type="Proteomes" id="UP001152049"/>
    </source>
</evidence>
<protein>
    <submittedName>
        <fullName evidence="2">Uncharacterized protein</fullName>
    </submittedName>
</protein>